<feature type="region of interest" description="Disordered" evidence="1">
    <location>
        <begin position="62"/>
        <end position="81"/>
    </location>
</feature>
<sequence>MKASSRAAAGIRSIAERRRRIARLRPGGTMENGIVEVVVLLAFVALAVLFFVKSPGRDRLRAKFRHPPLRRPHRPHRHHQP</sequence>
<keyword evidence="2" id="KW-0812">Transmembrane</keyword>
<evidence type="ECO:0000256" key="1">
    <source>
        <dbReference type="SAM" id="MobiDB-lite"/>
    </source>
</evidence>
<keyword evidence="4" id="KW-1185">Reference proteome</keyword>
<accession>A0ABZ3BP18</accession>
<organism evidence="3 4">
    <name type="scientific">Burkholderia pyrrocinia</name>
    <name type="common">Pseudomonas pyrrocinia</name>
    <dbReference type="NCBI Taxonomy" id="60550"/>
    <lineage>
        <taxon>Bacteria</taxon>
        <taxon>Pseudomonadati</taxon>
        <taxon>Pseudomonadota</taxon>
        <taxon>Betaproteobacteria</taxon>
        <taxon>Burkholderiales</taxon>
        <taxon>Burkholderiaceae</taxon>
        <taxon>Burkholderia</taxon>
        <taxon>Burkholderia cepacia complex</taxon>
    </lineage>
</organism>
<protein>
    <submittedName>
        <fullName evidence="3">Uncharacterized protein</fullName>
    </submittedName>
</protein>
<dbReference type="RefSeq" id="WP_157776423.1">
    <property type="nucleotide sequence ID" value="NZ_CP150850.1"/>
</dbReference>
<evidence type="ECO:0000313" key="3">
    <source>
        <dbReference type="EMBL" id="WZW56135.1"/>
    </source>
</evidence>
<dbReference type="Proteomes" id="UP001484179">
    <property type="component" value="Chromosome 2"/>
</dbReference>
<gene>
    <name evidence="3" type="ORF">WN985_26640</name>
</gene>
<reference evidence="3 4" key="1">
    <citation type="submission" date="2024-04" db="EMBL/GenBank/DDBJ databases">
        <title>Biological Control Activity of Plant Growth Promoting Rhizobacteria Burkholderia pyrrocinia BX1 against Tobacco black shank Introduction Tobacco black shank (TBS) caused by the oomycete Phytophthora. nicotianae (P. nicotianae) has become a destructive soil.</title>
        <authorList>
            <person name="Liu X."/>
            <person name="Shu C."/>
        </authorList>
    </citation>
    <scope>NUCLEOTIDE SEQUENCE [LARGE SCALE GENOMIC DNA]</scope>
    <source>
        <strain evidence="3 4">BX1</strain>
    </source>
</reference>
<name>A0ABZ3BP18_BURPY</name>
<evidence type="ECO:0000313" key="4">
    <source>
        <dbReference type="Proteomes" id="UP001484179"/>
    </source>
</evidence>
<proteinExistence type="predicted"/>
<feature type="transmembrane region" description="Helical" evidence="2">
    <location>
        <begin position="33"/>
        <end position="52"/>
    </location>
</feature>
<keyword evidence="2" id="KW-0472">Membrane</keyword>
<evidence type="ECO:0000256" key="2">
    <source>
        <dbReference type="SAM" id="Phobius"/>
    </source>
</evidence>
<dbReference type="EMBL" id="CP150850">
    <property type="protein sequence ID" value="WZW56135.1"/>
    <property type="molecule type" value="Genomic_DNA"/>
</dbReference>
<keyword evidence="2" id="KW-1133">Transmembrane helix</keyword>